<sequence>MEYRFDVFGNLVAIRAVEGGWQAFDLGNEGKRRPAAFVVPAFVEAGDLRQYLADLFHELARRSNDRVTALD</sequence>
<dbReference type="EMBL" id="JAJLJH010000001">
    <property type="protein sequence ID" value="MCK9684943.1"/>
    <property type="molecule type" value="Genomic_DNA"/>
</dbReference>
<evidence type="ECO:0000313" key="2">
    <source>
        <dbReference type="EMBL" id="MCK9684943.1"/>
    </source>
</evidence>
<protein>
    <recommendedName>
        <fullName evidence="1">DUF7661 domain-containing protein</fullName>
    </recommendedName>
</protein>
<dbReference type="Pfam" id="PF24697">
    <property type="entry name" value="DUF7661"/>
    <property type="match status" value="1"/>
</dbReference>
<gene>
    <name evidence="2" type="ORF">LPC04_04390</name>
</gene>
<organism evidence="2 3">
    <name type="scientific">Scleromatobacter humisilvae</name>
    <dbReference type="NCBI Taxonomy" id="2897159"/>
    <lineage>
        <taxon>Bacteria</taxon>
        <taxon>Pseudomonadati</taxon>
        <taxon>Pseudomonadota</taxon>
        <taxon>Betaproteobacteria</taxon>
        <taxon>Burkholderiales</taxon>
        <taxon>Sphaerotilaceae</taxon>
        <taxon>Scleromatobacter</taxon>
    </lineage>
</organism>
<dbReference type="AlphaFoldDB" id="A0A9X1YHK9"/>
<keyword evidence="3" id="KW-1185">Reference proteome</keyword>
<evidence type="ECO:0000259" key="1">
    <source>
        <dbReference type="Pfam" id="PF24697"/>
    </source>
</evidence>
<evidence type="ECO:0000313" key="3">
    <source>
        <dbReference type="Proteomes" id="UP001139353"/>
    </source>
</evidence>
<dbReference type="Proteomes" id="UP001139353">
    <property type="component" value="Unassembled WGS sequence"/>
</dbReference>
<feature type="domain" description="DUF7661" evidence="1">
    <location>
        <begin position="2"/>
        <end position="70"/>
    </location>
</feature>
<name>A0A9X1YHK9_9BURK</name>
<accession>A0A9X1YHK9</accession>
<comment type="caution">
    <text evidence="2">The sequence shown here is derived from an EMBL/GenBank/DDBJ whole genome shotgun (WGS) entry which is preliminary data.</text>
</comment>
<proteinExistence type="predicted"/>
<reference evidence="2" key="1">
    <citation type="submission" date="2021-11" db="EMBL/GenBank/DDBJ databases">
        <title>BS-T2-15 a new species belonging to the Comamonadaceae family isolated from the soil of a French oak forest.</title>
        <authorList>
            <person name="Mieszkin S."/>
            <person name="Alain K."/>
        </authorList>
    </citation>
    <scope>NUCLEOTIDE SEQUENCE</scope>
    <source>
        <strain evidence="2">BS-T2-15</strain>
    </source>
</reference>
<dbReference type="InterPro" id="IPR056078">
    <property type="entry name" value="DUF7661"/>
</dbReference>
<dbReference type="RefSeq" id="WP_275680964.1">
    <property type="nucleotide sequence ID" value="NZ_JAJLJH010000001.1"/>
</dbReference>